<keyword evidence="15" id="KW-0472">Membrane</keyword>
<evidence type="ECO:0000256" key="13">
    <source>
        <dbReference type="ARBA" id="ARBA00023098"/>
    </source>
</evidence>
<dbReference type="InterPro" id="IPR015222">
    <property type="entry name" value="Tam41"/>
</dbReference>
<evidence type="ECO:0000256" key="3">
    <source>
        <dbReference type="ARBA" id="ARBA00005119"/>
    </source>
</evidence>
<evidence type="ECO:0000256" key="5">
    <source>
        <dbReference type="ARBA" id="ARBA00005458"/>
    </source>
</evidence>
<dbReference type="GO" id="GO:0032049">
    <property type="term" value="P:cardiolipin biosynthetic process"/>
    <property type="evidence" value="ECO:0007669"/>
    <property type="project" value="InterPro"/>
</dbReference>
<dbReference type="GeneID" id="28722751"/>
<dbReference type="UniPathway" id="UPA00557">
    <property type="reaction ID" value="UER00614"/>
</dbReference>
<keyword evidence="13" id="KW-0443">Lipid metabolism</keyword>
<keyword evidence="8" id="KW-0444">Lipid biosynthesis</keyword>
<comment type="subcellular location">
    <subcellularLocation>
        <location evidence="2">Mitochondrion inner membrane</location>
        <topology evidence="2">Peripheral membrane protein</topology>
        <orientation evidence="2">Matrix side</orientation>
    </subcellularLocation>
</comment>
<dbReference type="STRING" id="45286.A0A109UXV9"/>
<dbReference type="AlphaFoldDB" id="A0A109UXV9"/>
<comment type="similarity">
    <text evidence="5">Belongs to the TAM41 family.</text>
</comment>
<comment type="pathway">
    <text evidence="3">Phospholipid metabolism; CDP-diacylglycerol biosynthesis; CDP-diacylglycerol from sn-glycerol 3-phosphate: step 3/3.</text>
</comment>
<evidence type="ECO:0000313" key="20">
    <source>
        <dbReference type="Proteomes" id="UP000243052"/>
    </source>
</evidence>
<reference evidence="19 20" key="1">
    <citation type="submission" date="2016-01" db="EMBL/GenBank/DDBJ databases">
        <title>Genome sequence of the yeast Holleya sinecauda.</title>
        <authorList>
            <person name="Dietrich F.S."/>
        </authorList>
    </citation>
    <scope>NUCLEOTIDE SEQUENCE [LARGE SCALE GENOMIC DNA]</scope>
    <source>
        <strain evidence="19 20">ATCC 58844</strain>
    </source>
</reference>
<evidence type="ECO:0000256" key="9">
    <source>
        <dbReference type="ARBA" id="ARBA00022679"/>
    </source>
</evidence>
<keyword evidence="16" id="KW-0594">Phospholipid biosynthesis</keyword>
<evidence type="ECO:0000256" key="12">
    <source>
        <dbReference type="ARBA" id="ARBA00022842"/>
    </source>
</evidence>
<dbReference type="RefSeq" id="XP_017986544.1">
    <property type="nucleotide sequence ID" value="XM_018131568.1"/>
</dbReference>
<dbReference type="PANTHER" id="PTHR13619:SF0">
    <property type="entry name" value="PHOSPHATIDATE CYTIDYLYLTRANSFERASE, MITOCHONDRIAL"/>
    <property type="match status" value="1"/>
</dbReference>
<proteinExistence type="inferred from homology"/>
<keyword evidence="9" id="KW-0808">Transferase</keyword>
<sequence length="384" mass="44219">MLRTNLIKLESRLACIQTLHRRLQSQLSVKVKVRSRDLSSCDNITTLKSDLNGESRIPSEEVIQLAFMQHGLKKTSKLISKFSNYRENFNKFPPNYASNQLLKIDSENEKELHEIMSHFKAPVRYAFGYGSGVFHQANYDLKVDKPQIDLIFGVNHPEHFHSLNMRQNPDHYSSMKYFGSSIVANFQEIGAGIYFNPYVNIRGHEVKYGIVSMDNLLKDLATWNTFYLAGRLQKPVKVLKNDLTVQYWNNLNLKAAATLAKHRLQEKSPGKFSEHDFYKEITSLSYMGDIRYLLGGENPNKIANIVENNFHNFRDYYKPIYNDVVLNNYSYLPEGYTVENAVSRLESRIAKFSAIQTVKGIFSAGIAKSIKYAWAKKLKAMRSK</sequence>
<accession>A0A109UXV9</accession>
<dbReference type="PANTHER" id="PTHR13619">
    <property type="entry name" value="PHOSPHATIDATE CYTIDYLYLTRANSFERASE, MITOCHONDRIAL"/>
    <property type="match status" value="1"/>
</dbReference>
<dbReference type="Pfam" id="PF09139">
    <property type="entry name" value="Tam41_Mmp37"/>
    <property type="match status" value="1"/>
</dbReference>
<evidence type="ECO:0000256" key="10">
    <source>
        <dbReference type="ARBA" id="ARBA00022695"/>
    </source>
</evidence>
<evidence type="ECO:0000256" key="14">
    <source>
        <dbReference type="ARBA" id="ARBA00023128"/>
    </source>
</evidence>
<evidence type="ECO:0000256" key="8">
    <source>
        <dbReference type="ARBA" id="ARBA00022516"/>
    </source>
</evidence>
<dbReference type="Proteomes" id="UP000243052">
    <property type="component" value="Chromosome iii"/>
</dbReference>
<evidence type="ECO:0000256" key="17">
    <source>
        <dbReference type="ARBA" id="ARBA00023264"/>
    </source>
</evidence>
<evidence type="ECO:0000256" key="6">
    <source>
        <dbReference type="ARBA" id="ARBA00012487"/>
    </source>
</evidence>
<keyword evidence="20" id="KW-1185">Reference proteome</keyword>
<protein>
    <recommendedName>
        <fullName evidence="7">Phosphatidate cytidylyltransferase, mitochondrial</fullName>
        <ecNumber evidence="6">2.7.7.41</ecNumber>
    </recommendedName>
    <alternativeName>
        <fullName evidence="18">CDP-diacylglycerol synthase</fullName>
    </alternativeName>
</protein>
<keyword evidence="14" id="KW-0496">Mitochondrion</keyword>
<keyword evidence="17" id="KW-1208">Phospholipid metabolism</keyword>
<keyword evidence="12" id="KW-0460">Magnesium</keyword>
<evidence type="ECO:0000256" key="2">
    <source>
        <dbReference type="ARBA" id="ARBA00004443"/>
    </source>
</evidence>
<evidence type="ECO:0000256" key="15">
    <source>
        <dbReference type="ARBA" id="ARBA00023136"/>
    </source>
</evidence>
<keyword evidence="11" id="KW-0999">Mitochondrion inner membrane</keyword>
<evidence type="ECO:0000313" key="19">
    <source>
        <dbReference type="EMBL" id="AMD19548.1"/>
    </source>
</evidence>
<evidence type="ECO:0000256" key="7">
    <source>
        <dbReference type="ARBA" id="ARBA00018337"/>
    </source>
</evidence>
<comment type="cofactor">
    <cofactor evidence="1">
        <name>Mg(2+)</name>
        <dbReference type="ChEBI" id="CHEBI:18420"/>
    </cofactor>
</comment>
<evidence type="ECO:0000256" key="16">
    <source>
        <dbReference type="ARBA" id="ARBA00023209"/>
    </source>
</evidence>
<dbReference type="PIRSF" id="PIRSF028840">
    <property type="entry name" value="Mmp37"/>
    <property type="match status" value="1"/>
</dbReference>
<dbReference type="EMBL" id="CP014243">
    <property type="protein sequence ID" value="AMD19548.1"/>
    <property type="molecule type" value="Genomic_DNA"/>
</dbReference>
<keyword evidence="10" id="KW-0548">Nucleotidyltransferase</keyword>
<evidence type="ECO:0000256" key="18">
    <source>
        <dbReference type="ARBA" id="ARBA00029893"/>
    </source>
</evidence>
<evidence type="ECO:0000256" key="4">
    <source>
        <dbReference type="ARBA" id="ARBA00005189"/>
    </source>
</evidence>
<dbReference type="EC" id="2.7.7.41" evidence="6"/>
<dbReference type="OrthoDB" id="341477at2759"/>
<organism evidence="19 20">
    <name type="scientific">Eremothecium sinecaudum</name>
    <dbReference type="NCBI Taxonomy" id="45286"/>
    <lineage>
        <taxon>Eukaryota</taxon>
        <taxon>Fungi</taxon>
        <taxon>Dikarya</taxon>
        <taxon>Ascomycota</taxon>
        <taxon>Saccharomycotina</taxon>
        <taxon>Saccharomycetes</taxon>
        <taxon>Saccharomycetales</taxon>
        <taxon>Saccharomycetaceae</taxon>
        <taxon>Eremothecium</taxon>
    </lineage>
</organism>
<dbReference type="GO" id="GO:0004605">
    <property type="term" value="F:phosphatidate cytidylyltransferase activity"/>
    <property type="evidence" value="ECO:0007669"/>
    <property type="project" value="UniProtKB-EC"/>
</dbReference>
<gene>
    <name evidence="19" type="ORF">AW171_hschr31386</name>
</gene>
<comment type="pathway">
    <text evidence="4">Lipid metabolism.</text>
</comment>
<dbReference type="GO" id="GO:0005743">
    <property type="term" value="C:mitochondrial inner membrane"/>
    <property type="evidence" value="ECO:0007669"/>
    <property type="project" value="UniProtKB-SubCell"/>
</dbReference>
<dbReference type="GO" id="GO:0016024">
    <property type="term" value="P:CDP-diacylglycerol biosynthetic process"/>
    <property type="evidence" value="ECO:0007669"/>
    <property type="project" value="UniProtKB-UniPathway"/>
</dbReference>
<name>A0A109UXV9_9SACH</name>
<evidence type="ECO:0000256" key="11">
    <source>
        <dbReference type="ARBA" id="ARBA00022792"/>
    </source>
</evidence>
<evidence type="ECO:0000256" key="1">
    <source>
        <dbReference type="ARBA" id="ARBA00001946"/>
    </source>
</evidence>